<name>A0A1M6DQ41_9BACE</name>
<evidence type="ECO:0000256" key="1">
    <source>
        <dbReference type="ARBA" id="ARBA00004442"/>
    </source>
</evidence>
<comment type="similarity">
    <text evidence="2">Belongs to the SusD family.</text>
</comment>
<comment type="subcellular location">
    <subcellularLocation>
        <location evidence="1">Cell outer membrane</location>
    </subcellularLocation>
</comment>
<dbReference type="Pfam" id="PF07980">
    <property type="entry name" value="SusD_RagB"/>
    <property type="match status" value="1"/>
</dbReference>
<gene>
    <name evidence="8" type="ORF">SAMN05444350_10756</name>
</gene>
<evidence type="ECO:0000259" key="6">
    <source>
        <dbReference type="Pfam" id="PF07980"/>
    </source>
</evidence>
<evidence type="ECO:0000256" key="4">
    <source>
        <dbReference type="ARBA" id="ARBA00023136"/>
    </source>
</evidence>
<organism evidence="8 9">
    <name type="scientific">Bacteroides stercorirosoris</name>
    <dbReference type="NCBI Taxonomy" id="871324"/>
    <lineage>
        <taxon>Bacteria</taxon>
        <taxon>Pseudomonadati</taxon>
        <taxon>Bacteroidota</taxon>
        <taxon>Bacteroidia</taxon>
        <taxon>Bacteroidales</taxon>
        <taxon>Bacteroidaceae</taxon>
        <taxon>Bacteroides</taxon>
    </lineage>
</organism>
<reference evidence="9" key="1">
    <citation type="submission" date="2016-11" db="EMBL/GenBank/DDBJ databases">
        <authorList>
            <person name="Varghese N."/>
            <person name="Submissions S."/>
        </authorList>
    </citation>
    <scope>NUCLEOTIDE SEQUENCE [LARGE SCALE GENOMIC DNA]</scope>
    <source>
        <strain evidence="9">DSM 26884</strain>
    </source>
</reference>
<evidence type="ECO:0000313" key="9">
    <source>
        <dbReference type="Proteomes" id="UP000184192"/>
    </source>
</evidence>
<dbReference type="InterPro" id="IPR012944">
    <property type="entry name" value="SusD_RagB_dom"/>
</dbReference>
<dbReference type="Gene3D" id="1.25.40.390">
    <property type="match status" value="1"/>
</dbReference>
<keyword evidence="9" id="KW-1185">Reference proteome</keyword>
<keyword evidence="4" id="KW-0472">Membrane</keyword>
<feature type="domain" description="SusD-like N-terminal" evidence="7">
    <location>
        <begin position="115"/>
        <end position="210"/>
    </location>
</feature>
<accession>A0A1M6DQ41</accession>
<protein>
    <submittedName>
        <fullName evidence="8">Starch-binding associating with outer membrane</fullName>
    </submittedName>
</protein>
<evidence type="ECO:0000256" key="3">
    <source>
        <dbReference type="ARBA" id="ARBA00022729"/>
    </source>
</evidence>
<evidence type="ECO:0000313" key="8">
    <source>
        <dbReference type="EMBL" id="SHI75312.1"/>
    </source>
</evidence>
<dbReference type="RefSeq" id="WP_073313115.1">
    <property type="nucleotide sequence ID" value="NZ_FQZN01000007.1"/>
</dbReference>
<sequence length="621" mass="71121">MKLKIFIILAGIVLLFTNCNDVLDRPSLTTAEDDAYWTNEDRVRLYANAFYTNFFVGYGLKYTTTYAPNANYTFNDDAVRMSTQTQFGRSVPTSKGSTSLDMMWQSEFTGPTWNFAWVRKANVMIDRISNLMPEILTGEQYNHWTGIGRFFRGLEYARLVNVFGDVPYYDTEVKNTDKDALYKDRTPRNEVMDAVYNDFDYAMQNVRLNDGGQYVNRYVVAAMVSRWALFEASWQKYYYKNNERAKKFFDQAVTAAEIVINSGKYGIVEDFRKLFGSTDLTNSKDCILYRKYDAAQNITHSIASTCNMNDPTDVGPNLDLIKAFICTDGKDWQTSSLENASDFTLSNLIKTRDSRFEASFYNKPTPRAKSCYLYVTKFIPRSALSYIESGGSPAAEFQSEKNTTGYPVLRYAEVLLNWIEAKAELATLGGKEVSQTEIDESINKIRNRPIAEEAKALGVTRTADLKLDALPLDPDRDPTVSALLWEIRRERRMEFAFEYSRIVDLRRWKKLEYMDTDKNEDLLIGTWVNFNDEVKSELKDENKGKLRVMAKDGSFTVYDGTNAAKMNGFFYPTQNQGRLPFLNVPNVNPYLSPIGTNQIADYKNKGYTLTQTEGWPTGINQ</sequence>
<dbReference type="eggNOG" id="COG0457">
    <property type="taxonomic scope" value="Bacteria"/>
</dbReference>
<proteinExistence type="inferred from homology"/>
<evidence type="ECO:0000256" key="5">
    <source>
        <dbReference type="ARBA" id="ARBA00023237"/>
    </source>
</evidence>
<dbReference type="GO" id="GO:0009279">
    <property type="term" value="C:cell outer membrane"/>
    <property type="evidence" value="ECO:0007669"/>
    <property type="project" value="UniProtKB-SubCell"/>
</dbReference>
<dbReference type="AlphaFoldDB" id="A0A1M6DQ41"/>
<feature type="domain" description="RagB/SusD" evidence="6">
    <location>
        <begin position="296"/>
        <end position="615"/>
    </location>
</feature>
<evidence type="ECO:0000259" key="7">
    <source>
        <dbReference type="Pfam" id="PF14322"/>
    </source>
</evidence>
<dbReference type="InterPro" id="IPR011990">
    <property type="entry name" value="TPR-like_helical_dom_sf"/>
</dbReference>
<keyword evidence="5" id="KW-0998">Cell outer membrane</keyword>
<dbReference type="GeneID" id="92711608"/>
<dbReference type="SUPFAM" id="SSF48452">
    <property type="entry name" value="TPR-like"/>
    <property type="match status" value="1"/>
</dbReference>
<keyword evidence="3" id="KW-0732">Signal</keyword>
<dbReference type="Pfam" id="PF14322">
    <property type="entry name" value="SusD-like_3"/>
    <property type="match status" value="1"/>
</dbReference>
<evidence type="ECO:0000256" key="2">
    <source>
        <dbReference type="ARBA" id="ARBA00006275"/>
    </source>
</evidence>
<dbReference type="InterPro" id="IPR033985">
    <property type="entry name" value="SusD-like_N"/>
</dbReference>
<dbReference type="Proteomes" id="UP000184192">
    <property type="component" value="Unassembled WGS sequence"/>
</dbReference>
<dbReference type="EMBL" id="FQZN01000007">
    <property type="protein sequence ID" value="SHI75312.1"/>
    <property type="molecule type" value="Genomic_DNA"/>
</dbReference>